<comment type="similarity">
    <text evidence="1">Belongs to the REXO1/REXO3 family.</text>
</comment>
<proteinExistence type="inferred from homology"/>
<feature type="domain" description="Exonuclease" evidence="6">
    <location>
        <begin position="422"/>
        <end position="615"/>
    </location>
</feature>
<sequence>MFSTTTLFKKVICSGGPSCRLPNCIFSHDFQSTDAELHNIGIVDRSDEFEGRRDVKRRKLNNTGDTSVASQVKDAQALSSDVVLTELSLDNKLPTSNRATTTTTQEPNRSKNELQSAKRDVSPPPIQDAKRAKMSQPNSKAPTSDKPITLNPKLLAHDPAGHDKRRQYLIVFFEKLQRLNTLVANSTNADHKQFVLTDNELKLFALNEEEAFARDKPSVYTNLIKQKIATYAKMSLADWLKERRASLQPNEPEKPKIEDPYPPYNSKLTPEEELLILPHLAAHQAPLVHHGYVPIQIPEAEIKKAKDGVAAAEHREVCDLCGSRFQAYPERQPDGTLTTGGRCTHHPVKAFYPQRESANKSKSHRRKIHACCGEPEGTKGCKTHEQHVFVVKQPARLASILPFAETPTTNESDNVDGVLKPSALAFDCEMGYTTNGLELIRLTATEWQSGKELLDVFVQPQGFILDFNSRFSGVRPEDFDNAELYKGVTPPPLSIGDSKNKQLRKAPSPAAARTLLTSLLTPSTPVIGHALDNDLRAVRLIHPTIVDTILLFPHHRGLPARRALRDLASEHLGWKIQTGGRAGASSNSNDGGHDSKEDANAAGELVRVAIEREWRQMSQRGWEMKEGKLIPPPGKEIPKEPTS</sequence>
<feature type="region of interest" description="Disordered" evidence="5">
    <location>
        <begin position="621"/>
        <end position="643"/>
    </location>
</feature>
<dbReference type="InterPro" id="IPR047021">
    <property type="entry name" value="REXO1/3/4-like"/>
</dbReference>
<keyword evidence="2" id="KW-0540">Nuclease</keyword>
<evidence type="ECO:0000256" key="1">
    <source>
        <dbReference type="ARBA" id="ARBA00006357"/>
    </source>
</evidence>
<evidence type="ECO:0000256" key="5">
    <source>
        <dbReference type="SAM" id="MobiDB-lite"/>
    </source>
</evidence>
<organism evidence="7 8">
    <name type="scientific">Viridothelium virens</name>
    <name type="common">Speckled blister lichen</name>
    <name type="synonym">Trypethelium virens</name>
    <dbReference type="NCBI Taxonomy" id="1048519"/>
    <lineage>
        <taxon>Eukaryota</taxon>
        <taxon>Fungi</taxon>
        <taxon>Dikarya</taxon>
        <taxon>Ascomycota</taxon>
        <taxon>Pezizomycotina</taxon>
        <taxon>Dothideomycetes</taxon>
        <taxon>Dothideomycetes incertae sedis</taxon>
        <taxon>Trypetheliales</taxon>
        <taxon>Trypetheliaceae</taxon>
        <taxon>Viridothelium</taxon>
    </lineage>
</organism>
<dbReference type="InterPro" id="IPR034922">
    <property type="entry name" value="REX1-like_exo"/>
</dbReference>
<dbReference type="GO" id="GO:0003676">
    <property type="term" value="F:nucleic acid binding"/>
    <property type="evidence" value="ECO:0007669"/>
    <property type="project" value="InterPro"/>
</dbReference>
<reference evidence="7" key="1">
    <citation type="journal article" date="2020" name="Stud. Mycol.">
        <title>101 Dothideomycetes genomes: a test case for predicting lifestyles and emergence of pathogens.</title>
        <authorList>
            <person name="Haridas S."/>
            <person name="Albert R."/>
            <person name="Binder M."/>
            <person name="Bloem J."/>
            <person name="Labutti K."/>
            <person name="Salamov A."/>
            <person name="Andreopoulos B."/>
            <person name="Baker S."/>
            <person name="Barry K."/>
            <person name="Bills G."/>
            <person name="Bluhm B."/>
            <person name="Cannon C."/>
            <person name="Castanera R."/>
            <person name="Culley D."/>
            <person name="Daum C."/>
            <person name="Ezra D."/>
            <person name="Gonzalez J."/>
            <person name="Henrissat B."/>
            <person name="Kuo A."/>
            <person name="Liang C."/>
            <person name="Lipzen A."/>
            <person name="Lutzoni F."/>
            <person name="Magnuson J."/>
            <person name="Mondo S."/>
            <person name="Nolan M."/>
            <person name="Ohm R."/>
            <person name="Pangilinan J."/>
            <person name="Park H.-J."/>
            <person name="Ramirez L."/>
            <person name="Alfaro M."/>
            <person name="Sun H."/>
            <person name="Tritt A."/>
            <person name="Yoshinaga Y."/>
            <person name="Zwiers L.-H."/>
            <person name="Turgeon B."/>
            <person name="Goodwin S."/>
            <person name="Spatafora J."/>
            <person name="Crous P."/>
            <person name="Grigoriev I."/>
        </authorList>
    </citation>
    <scope>NUCLEOTIDE SEQUENCE</scope>
    <source>
        <strain evidence="7">Tuck. ex Michener</strain>
    </source>
</reference>
<keyword evidence="8" id="KW-1185">Reference proteome</keyword>
<protein>
    <recommendedName>
        <fullName evidence="6">Exonuclease domain-containing protein</fullName>
    </recommendedName>
</protein>
<dbReference type="InterPro" id="IPR012337">
    <property type="entry name" value="RNaseH-like_sf"/>
</dbReference>
<evidence type="ECO:0000256" key="2">
    <source>
        <dbReference type="ARBA" id="ARBA00022722"/>
    </source>
</evidence>
<dbReference type="PANTHER" id="PTHR12801:SF112">
    <property type="entry name" value="RNA EXONUCLEASE 3"/>
    <property type="match status" value="1"/>
</dbReference>
<dbReference type="PANTHER" id="PTHR12801">
    <property type="entry name" value="RNA EXONUCLEASE REXO1 / RECO3 FAMILY MEMBER-RELATED"/>
    <property type="match status" value="1"/>
</dbReference>
<accession>A0A6A6HMK3</accession>
<dbReference type="CDD" id="cd06145">
    <property type="entry name" value="REX1_like"/>
    <property type="match status" value="1"/>
</dbReference>
<dbReference type="AlphaFoldDB" id="A0A6A6HMK3"/>
<evidence type="ECO:0000259" key="6">
    <source>
        <dbReference type="SMART" id="SM00479"/>
    </source>
</evidence>
<dbReference type="SUPFAM" id="SSF53098">
    <property type="entry name" value="Ribonuclease H-like"/>
    <property type="match status" value="1"/>
</dbReference>
<evidence type="ECO:0000256" key="3">
    <source>
        <dbReference type="ARBA" id="ARBA00022801"/>
    </source>
</evidence>
<dbReference type="OrthoDB" id="3996471at2759"/>
<name>A0A6A6HMK3_VIRVR</name>
<keyword evidence="3" id="KW-0378">Hydrolase</keyword>
<feature type="compositionally biased region" description="Polar residues" evidence="5">
    <location>
        <begin position="93"/>
        <end position="107"/>
    </location>
</feature>
<gene>
    <name evidence="7" type="ORF">EV356DRAFT_502020</name>
</gene>
<keyword evidence="4" id="KW-0269">Exonuclease</keyword>
<evidence type="ECO:0000313" key="8">
    <source>
        <dbReference type="Proteomes" id="UP000800092"/>
    </source>
</evidence>
<dbReference type="InterPro" id="IPR013520">
    <property type="entry name" value="Ribonucl_H"/>
</dbReference>
<feature type="compositionally biased region" description="Basic and acidic residues" evidence="5">
    <location>
        <begin position="108"/>
        <end position="121"/>
    </location>
</feature>
<dbReference type="EMBL" id="ML991773">
    <property type="protein sequence ID" value="KAF2239079.1"/>
    <property type="molecule type" value="Genomic_DNA"/>
</dbReference>
<evidence type="ECO:0000256" key="4">
    <source>
        <dbReference type="ARBA" id="ARBA00022839"/>
    </source>
</evidence>
<dbReference type="InterPro" id="IPR036397">
    <property type="entry name" value="RNaseH_sf"/>
</dbReference>
<dbReference type="SMART" id="SM00479">
    <property type="entry name" value="EXOIII"/>
    <property type="match status" value="1"/>
</dbReference>
<evidence type="ECO:0000313" key="7">
    <source>
        <dbReference type="EMBL" id="KAF2239079.1"/>
    </source>
</evidence>
<dbReference type="Gene3D" id="3.30.420.10">
    <property type="entry name" value="Ribonuclease H-like superfamily/Ribonuclease H"/>
    <property type="match status" value="1"/>
</dbReference>
<feature type="region of interest" description="Disordered" evidence="5">
    <location>
        <begin position="93"/>
        <end position="159"/>
    </location>
</feature>
<feature type="region of interest" description="Disordered" evidence="5">
    <location>
        <begin position="578"/>
        <end position="602"/>
    </location>
</feature>
<dbReference type="GO" id="GO:0004527">
    <property type="term" value="F:exonuclease activity"/>
    <property type="evidence" value="ECO:0007669"/>
    <property type="project" value="UniProtKB-KW"/>
</dbReference>
<dbReference type="GO" id="GO:0005634">
    <property type="term" value="C:nucleus"/>
    <property type="evidence" value="ECO:0007669"/>
    <property type="project" value="TreeGrafter"/>
</dbReference>
<dbReference type="Proteomes" id="UP000800092">
    <property type="component" value="Unassembled WGS sequence"/>
</dbReference>